<dbReference type="SUPFAM" id="SSF160920">
    <property type="entry name" value="PSTPO5379-like"/>
    <property type="match status" value="1"/>
</dbReference>
<evidence type="ECO:0000313" key="3">
    <source>
        <dbReference type="EMBL" id="RMX47099.1"/>
    </source>
</evidence>
<protein>
    <submittedName>
        <fullName evidence="3">Uncharacterized protein</fullName>
    </submittedName>
</protein>
<reference evidence="3 4" key="1">
    <citation type="journal article" date="2018" name="Sci. Rep.">
        <title>Comparative analysis of the Pocillopora damicornis genome highlights role of immune system in coral evolution.</title>
        <authorList>
            <person name="Cunning R."/>
            <person name="Bay R.A."/>
            <person name="Gillette P."/>
            <person name="Baker A.C."/>
            <person name="Traylor-Knowles N."/>
        </authorList>
    </citation>
    <scope>NUCLEOTIDE SEQUENCE [LARGE SCALE GENOMIC DNA]</scope>
    <source>
        <strain evidence="3">RSMAS</strain>
        <tissue evidence="3">Whole animal</tissue>
    </source>
</reference>
<dbReference type="InterPro" id="IPR009906">
    <property type="entry name" value="D-Glu_cyclase"/>
</dbReference>
<name>A0A3M6U0L3_POCDA</name>
<dbReference type="Gene3D" id="3.30.2040.10">
    <property type="entry name" value="PSTPO5379-like domain"/>
    <property type="match status" value="1"/>
</dbReference>
<dbReference type="Proteomes" id="UP000275408">
    <property type="component" value="Unassembled WGS sequence"/>
</dbReference>
<accession>A0A3M6U0L3</accession>
<dbReference type="EMBL" id="RCHS01002491">
    <property type="protein sequence ID" value="RMX47099.1"/>
    <property type="molecule type" value="Genomic_DNA"/>
</dbReference>
<dbReference type="OrthoDB" id="10262538at2759"/>
<keyword evidence="4" id="KW-1185">Reference proteome</keyword>
<gene>
    <name evidence="3" type="ORF">pdam_00021011</name>
</gene>
<proteinExistence type="inferred from homology"/>
<dbReference type="PANTHER" id="PTHR32022:SF10">
    <property type="entry name" value="D-GLUTAMATE CYCLASE, MITOCHONDRIAL"/>
    <property type="match status" value="1"/>
</dbReference>
<dbReference type="AlphaFoldDB" id="A0A3M6U0L3"/>
<dbReference type="InterPro" id="IPR038021">
    <property type="entry name" value="Putative_hydro-lyase"/>
</dbReference>
<dbReference type="Gene3D" id="3.40.1640.10">
    <property type="entry name" value="PSTPO5379-like"/>
    <property type="match status" value="1"/>
</dbReference>
<keyword evidence="2" id="KW-0456">Lyase</keyword>
<dbReference type="Pfam" id="PF07286">
    <property type="entry name" value="D-Glu_cyclase"/>
    <property type="match status" value="1"/>
</dbReference>
<dbReference type="GO" id="GO:0006536">
    <property type="term" value="P:glutamate metabolic process"/>
    <property type="evidence" value="ECO:0007669"/>
    <property type="project" value="TreeGrafter"/>
</dbReference>
<dbReference type="PANTHER" id="PTHR32022">
    <property type="entry name" value="D-GLUTAMATE CYCLASE, MITOCHONDRIAL"/>
    <property type="match status" value="1"/>
</dbReference>
<sequence>MASRIMAVKGLNAAASFRGQLYVNVIVVPSTNADQFEKFCKLNKSCCPKLQRSAPGDTTTKPLVRDSDIRTLLPFYHVLKNGHEVERVTNLTQFPWNDMVAFYIASISHHIEEELIATGILDVSEENMKTVPHYKTNIMCKEAGAFGSPLVVCMFPIPKRLLERTVAVTSRLETLIGTVVHIGDPSVIGIKDITKPYLGNAFDVDMDGVVPVFWPSSLTAHAAVKRAGKYFELFSKST</sequence>
<evidence type="ECO:0000256" key="1">
    <source>
        <dbReference type="ARBA" id="ARBA00007896"/>
    </source>
</evidence>
<dbReference type="STRING" id="46731.A0A3M6U0L3"/>
<evidence type="ECO:0000256" key="2">
    <source>
        <dbReference type="ARBA" id="ARBA00023239"/>
    </source>
</evidence>
<comment type="caution">
    <text evidence="3">The sequence shown here is derived from an EMBL/GenBank/DDBJ whole genome shotgun (WGS) entry which is preliminary data.</text>
</comment>
<comment type="similarity">
    <text evidence="1">Belongs to the D-glutamate cyclase family.</text>
</comment>
<evidence type="ECO:0000313" key="4">
    <source>
        <dbReference type="Proteomes" id="UP000275408"/>
    </source>
</evidence>
<organism evidence="3 4">
    <name type="scientific">Pocillopora damicornis</name>
    <name type="common">Cauliflower coral</name>
    <name type="synonym">Millepora damicornis</name>
    <dbReference type="NCBI Taxonomy" id="46731"/>
    <lineage>
        <taxon>Eukaryota</taxon>
        <taxon>Metazoa</taxon>
        <taxon>Cnidaria</taxon>
        <taxon>Anthozoa</taxon>
        <taxon>Hexacorallia</taxon>
        <taxon>Scleractinia</taxon>
        <taxon>Astrocoeniina</taxon>
        <taxon>Pocilloporidae</taxon>
        <taxon>Pocillopora</taxon>
    </lineage>
</organism>
<dbReference type="GO" id="GO:0047820">
    <property type="term" value="F:D-glutamate cyclase activity"/>
    <property type="evidence" value="ECO:0007669"/>
    <property type="project" value="TreeGrafter"/>
</dbReference>